<evidence type="ECO:0000313" key="3">
    <source>
        <dbReference type="Proteomes" id="UP000018142"/>
    </source>
</evidence>
<accession>R6SPA0</accession>
<dbReference type="GO" id="GO:0016787">
    <property type="term" value="F:hydrolase activity"/>
    <property type="evidence" value="ECO:0007669"/>
    <property type="project" value="UniProtKB-KW"/>
</dbReference>
<dbReference type="PANTHER" id="PTHR16222">
    <property type="entry name" value="ADP-RIBOSYLGLYCOHYDROLASE"/>
    <property type="match status" value="1"/>
</dbReference>
<gene>
    <name evidence="2" type="ORF">BN788_00408</name>
</gene>
<proteinExistence type="predicted"/>
<dbReference type="PANTHER" id="PTHR16222:SF12">
    <property type="entry name" value="ADP-RIBOSYLGLYCOHYDROLASE-RELATED"/>
    <property type="match status" value="1"/>
</dbReference>
<feature type="binding site" evidence="1">
    <location>
        <position position="36"/>
    </location>
    <ligand>
        <name>Mg(2+)</name>
        <dbReference type="ChEBI" id="CHEBI:18420"/>
        <label>1</label>
    </ligand>
</feature>
<dbReference type="Proteomes" id="UP000018142">
    <property type="component" value="Unassembled WGS sequence"/>
</dbReference>
<dbReference type="InterPro" id="IPR005502">
    <property type="entry name" value="Ribosyl_crysJ1"/>
</dbReference>
<keyword evidence="1" id="KW-0479">Metal-binding</keyword>
<organism evidence="2 3">
    <name type="scientific">[Eubacterium] siraeum CAG:80</name>
    <dbReference type="NCBI Taxonomy" id="1263080"/>
    <lineage>
        <taxon>Bacteria</taxon>
        <taxon>Bacillati</taxon>
        <taxon>Bacillota</taxon>
        <taxon>Clostridia</taxon>
        <taxon>Eubacteriales</taxon>
        <taxon>Oscillospiraceae</taxon>
        <taxon>Oscillospiraceae incertae sedis</taxon>
    </lineage>
</organism>
<feature type="binding site" evidence="1">
    <location>
        <position position="225"/>
    </location>
    <ligand>
        <name>Mg(2+)</name>
        <dbReference type="ChEBI" id="CHEBI:18420"/>
        <label>1</label>
    </ligand>
</feature>
<reference evidence="2" key="1">
    <citation type="submission" date="2012-11" db="EMBL/GenBank/DDBJ databases">
        <title>Dependencies among metagenomic species, viruses, plasmids and units of genetic variation.</title>
        <authorList>
            <person name="Nielsen H.B."/>
            <person name="Almeida M."/>
            <person name="Juncker A.S."/>
            <person name="Rasmussen S."/>
            <person name="Li J."/>
            <person name="Sunagawa S."/>
            <person name="Plichta D."/>
            <person name="Gautier L."/>
            <person name="Le Chatelier E."/>
            <person name="Peletier E."/>
            <person name="Bonde I."/>
            <person name="Nielsen T."/>
            <person name="Manichanh C."/>
            <person name="Arumugam M."/>
            <person name="Batto J."/>
            <person name="Santos M.B.Q.D."/>
            <person name="Blom N."/>
            <person name="Borruel N."/>
            <person name="Burgdorf K.S."/>
            <person name="Boumezbeur F."/>
            <person name="Casellas F."/>
            <person name="Dore J."/>
            <person name="Guarner F."/>
            <person name="Hansen T."/>
            <person name="Hildebrand F."/>
            <person name="Kaas R.S."/>
            <person name="Kennedy S."/>
            <person name="Kristiansen K."/>
            <person name="Kultima J.R."/>
            <person name="Leonard P."/>
            <person name="Levenez F."/>
            <person name="Lund O."/>
            <person name="Moumen B."/>
            <person name="Le Paslier D."/>
            <person name="Pons N."/>
            <person name="Pedersen O."/>
            <person name="Prifti E."/>
            <person name="Qin J."/>
            <person name="Raes J."/>
            <person name="Tap J."/>
            <person name="Tims S."/>
            <person name="Ussery D.W."/>
            <person name="Yamada T."/>
            <person name="MetaHit consortium"/>
            <person name="Renault P."/>
            <person name="Sicheritz-Ponten T."/>
            <person name="Bork P."/>
            <person name="Wang J."/>
            <person name="Brunak S."/>
            <person name="Ehrlich S.D."/>
        </authorList>
    </citation>
    <scope>NUCLEOTIDE SEQUENCE [LARGE SCALE GENOMIC DNA]</scope>
</reference>
<keyword evidence="1" id="KW-0460">Magnesium</keyword>
<feature type="binding site" evidence="1">
    <location>
        <position position="223"/>
    </location>
    <ligand>
        <name>Mg(2+)</name>
        <dbReference type="ChEBI" id="CHEBI:18420"/>
        <label>1</label>
    </ligand>
</feature>
<keyword evidence="2" id="KW-0378">Hydrolase</keyword>
<evidence type="ECO:0000313" key="2">
    <source>
        <dbReference type="EMBL" id="CDC48437.1"/>
    </source>
</evidence>
<dbReference type="SUPFAM" id="SSF101478">
    <property type="entry name" value="ADP-ribosylglycohydrolase"/>
    <property type="match status" value="1"/>
</dbReference>
<dbReference type="InterPro" id="IPR050792">
    <property type="entry name" value="ADP-ribosylglycohydrolase"/>
</dbReference>
<comment type="cofactor">
    <cofactor evidence="1">
        <name>Mg(2+)</name>
        <dbReference type="ChEBI" id="CHEBI:18420"/>
    </cofactor>
    <text evidence="1">Binds 2 magnesium ions per subunit.</text>
</comment>
<dbReference type="InterPro" id="IPR036705">
    <property type="entry name" value="Ribosyl_crysJ1_sf"/>
</dbReference>
<dbReference type="Pfam" id="PF03747">
    <property type="entry name" value="ADP_ribosyl_GH"/>
    <property type="match status" value="1"/>
</dbReference>
<feature type="binding site" evidence="1">
    <location>
        <position position="226"/>
    </location>
    <ligand>
        <name>Mg(2+)</name>
        <dbReference type="ChEBI" id="CHEBI:18420"/>
        <label>1</label>
    </ligand>
</feature>
<evidence type="ECO:0000256" key="1">
    <source>
        <dbReference type="PIRSR" id="PIRSR605502-1"/>
    </source>
</evidence>
<protein>
    <submittedName>
        <fullName evidence="2">ADP-ribosylglycohydrolase</fullName>
    </submittedName>
</protein>
<feature type="binding site" evidence="1">
    <location>
        <position position="35"/>
    </location>
    <ligand>
        <name>Mg(2+)</name>
        <dbReference type="ChEBI" id="CHEBI:18420"/>
        <label>1</label>
    </ligand>
</feature>
<feature type="binding site" evidence="1">
    <location>
        <position position="34"/>
    </location>
    <ligand>
        <name>Mg(2+)</name>
        <dbReference type="ChEBI" id="CHEBI:18420"/>
        <label>1</label>
    </ligand>
</feature>
<dbReference type="Gene3D" id="1.10.4080.10">
    <property type="entry name" value="ADP-ribosylation/Crystallin J1"/>
    <property type="match status" value="1"/>
</dbReference>
<comment type="caution">
    <text evidence="2">The sequence shown here is derived from an EMBL/GenBank/DDBJ whole genome shotgun (WGS) entry which is preliminary data.</text>
</comment>
<dbReference type="GO" id="GO:0046872">
    <property type="term" value="F:metal ion binding"/>
    <property type="evidence" value="ECO:0007669"/>
    <property type="project" value="UniProtKB-KW"/>
</dbReference>
<sequence length="294" mass="32670">MYGAFIGDIVGSQYEFDEIKTKDFTLFSYDCGFTDDSVMTVAVASAVIRAYELSKTGETEIPLSRFMTEEMQKYGQKYPNPKGAYGGNFSRWLKAENPQPYNSFGNGSAMRVSPCGIIAVTLEEAQELAEISAAVSHNHPEGIKGAKAVASAVFLAANGADKDEIRRYIEDNFYTLDFTIDEIRPSYYFDVSCQGSVPQAIECFLESTDLEDTVRNVVSIGGDCDTTGAMAGAVAYAYYKRLGGEYKEQAEEFTNVIKQKFLPAEFVEVAEKLNEISVLRRREYIENGESSRLY</sequence>
<dbReference type="AlphaFoldDB" id="R6SPA0"/>
<dbReference type="EMBL" id="CBFJ010000169">
    <property type="protein sequence ID" value="CDC48437.1"/>
    <property type="molecule type" value="Genomic_DNA"/>
</dbReference>
<name>R6SPA0_9FIRM</name>